<evidence type="ECO:0000313" key="9">
    <source>
        <dbReference type="EMBL" id="OBZ87309.1"/>
    </source>
</evidence>
<evidence type="ECO:0000256" key="7">
    <source>
        <dbReference type="SAM" id="MobiDB-lite"/>
    </source>
</evidence>
<organism evidence="9 10">
    <name type="scientific">Choanephora cucurbitarum</name>
    <dbReference type="NCBI Taxonomy" id="101091"/>
    <lineage>
        <taxon>Eukaryota</taxon>
        <taxon>Fungi</taxon>
        <taxon>Fungi incertae sedis</taxon>
        <taxon>Mucoromycota</taxon>
        <taxon>Mucoromycotina</taxon>
        <taxon>Mucoromycetes</taxon>
        <taxon>Mucorales</taxon>
        <taxon>Mucorineae</taxon>
        <taxon>Choanephoraceae</taxon>
        <taxon>Choanephoroideae</taxon>
        <taxon>Choanephora</taxon>
    </lineage>
</organism>
<evidence type="ECO:0000256" key="6">
    <source>
        <dbReference type="RuleBase" id="RU363132"/>
    </source>
</evidence>
<proteinExistence type="predicted"/>
<evidence type="ECO:0000256" key="5">
    <source>
        <dbReference type="ARBA" id="ARBA00023136"/>
    </source>
</evidence>
<keyword evidence="2 6" id="KW-0812">Transmembrane</keyword>
<feature type="transmembrane region" description="Helical" evidence="6">
    <location>
        <begin position="199"/>
        <end position="223"/>
    </location>
</feature>
<dbReference type="STRING" id="101091.A0A1C7NEX6"/>
<evidence type="ECO:0000256" key="3">
    <source>
        <dbReference type="ARBA" id="ARBA00022824"/>
    </source>
</evidence>
<dbReference type="OrthoDB" id="567788at2759"/>
<keyword evidence="10" id="KW-1185">Reference proteome</keyword>
<gene>
    <name evidence="9" type="ORF">A0J61_04639</name>
</gene>
<evidence type="ECO:0000256" key="2">
    <source>
        <dbReference type="ARBA" id="ARBA00022692"/>
    </source>
</evidence>
<protein>
    <recommendedName>
        <fullName evidence="6">Reticulon-like protein</fullName>
    </recommendedName>
</protein>
<dbReference type="Pfam" id="PF02453">
    <property type="entry name" value="Reticulon"/>
    <property type="match status" value="1"/>
</dbReference>
<feature type="transmembrane region" description="Helical" evidence="6">
    <location>
        <begin position="87"/>
        <end position="104"/>
    </location>
</feature>
<dbReference type="GO" id="GO:0005789">
    <property type="term" value="C:endoplasmic reticulum membrane"/>
    <property type="evidence" value="ECO:0007669"/>
    <property type="project" value="UniProtKB-SubCell"/>
</dbReference>
<feature type="compositionally biased region" description="Polar residues" evidence="7">
    <location>
        <begin position="44"/>
        <end position="64"/>
    </location>
</feature>
<name>A0A1C7NEX6_9FUNG</name>
<accession>A0A1C7NEX6</accession>
<comment type="subcellular location">
    <subcellularLocation>
        <location evidence="1 6">Endoplasmic reticulum membrane</location>
        <topology evidence="1 6">Multi-pass membrane protein</topology>
    </subcellularLocation>
</comment>
<evidence type="ECO:0000259" key="8">
    <source>
        <dbReference type="PROSITE" id="PS50845"/>
    </source>
</evidence>
<keyword evidence="4 6" id="KW-1133">Transmembrane helix</keyword>
<evidence type="ECO:0000313" key="10">
    <source>
        <dbReference type="Proteomes" id="UP000093000"/>
    </source>
</evidence>
<evidence type="ECO:0000256" key="4">
    <source>
        <dbReference type="ARBA" id="ARBA00022989"/>
    </source>
</evidence>
<comment type="caution">
    <text evidence="9">The sequence shown here is derived from an EMBL/GenBank/DDBJ whole genome shotgun (WGS) entry which is preliminary data.</text>
</comment>
<feature type="compositionally biased region" description="Low complexity" evidence="7">
    <location>
        <begin position="23"/>
        <end position="43"/>
    </location>
</feature>
<dbReference type="AlphaFoldDB" id="A0A1C7NEX6"/>
<feature type="region of interest" description="Disordered" evidence="7">
    <location>
        <begin position="1"/>
        <end position="68"/>
    </location>
</feature>
<dbReference type="InParanoid" id="A0A1C7NEX6"/>
<keyword evidence="5 6" id="KW-0472">Membrane</keyword>
<dbReference type="PROSITE" id="PS50845">
    <property type="entry name" value="RETICULON"/>
    <property type="match status" value="1"/>
</dbReference>
<reference evidence="9 10" key="1">
    <citation type="submission" date="2016-03" db="EMBL/GenBank/DDBJ databases">
        <title>Choanephora cucurbitarum.</title>
        <authorList>
            <person name="Min B."/>
            <person name="Park H."/>
            <person name="Park J.-H."/>
            <person name="Shin H.-D."/>
            <person name="Choi I.-G."/>
        </authorList>
    </citation>
    <scope>NUCLEOTIDE SEQUENCE [LARGE SCALE GENOMIC DNA]</scope>
    <source>
        <strain evidence="9 10">KUS-F28377</strain>
    </source>
</reference>
<keyword evidence="3 6" id="KW-0256">Endoplasmic reticulum</keyword>
<dbReference type="EMBL" id="LUGH01000231">
    <property type="protein sequence ID" value="OBZ87309.1"/>
    <property type="molecule type" value="Genomic_DNA"/>
</dbReference>
<dbReference type="InterPro" id="IPR003388">
    <property type="entry name" value="Reticulon"/>
</dbReference>
<dbReference type="Proteomes" id="UP000093000">
    <property type="component" value="Unassembled WGS sequence"/>
</dbReference>
<feature type="transmembrane region" description="Helical" evidence="6">
    <location>
        <begin position="110"/>
        <end position="128"/>
    </location>
</feature>
<evidence type="ECO:0000256" key="1">
    <source>
        <dbReference type="ARBA" id="ARBA00004477"/>
    </source>
</evidence>
<feature type="domain" description="Reticulon" evidence="8">
    <location>
        <begin position="74"/>
        <end position="284"/>
    </location>
</feature>
<sequence length="295" mass="32783">MDTYQQQRPITPPSERKHEVPATAPHNYQTTNTTTAAAVPNAPMSHQTTSKNPFAGEQTQSQRNDTTRRIENEVLSILKWKNPVRSAAILGVTVGSILLTRWYSLLQIGSSLLTLAIGINLVYVNLVLQSQKVLANQEAAHPYNDVIHNRTHAMIDRQNVRHYSNVMTEVAETLIRALTRIVFIENTWTSAKWMSIFFVVWKISAHVSTMNIILGFVVSAFVFPRLYISNKDVVDAQLQKGQTLLQTGIKQAQTAASSAVQDTYAKSRAFVAQAGTTGTDAKNTMTKQSVTVKED</sequence>